<dbReference type="SUPFAM" id="SSF47823">
    <property type="entry name" value="lambda integrase-like, N-terminal domain"/>
    <property type="match status" value="1"/>
</dbReference>
<dbReference type="InterPro" id="IPR011010">
    <property type="entry name" value="DNA_brk_join_enz"/>
</dbReference>
<dbReference type="Gene3D" id="1.10.443.10">
    <property type="entry name" value="Intergrase catalytic core"/>
    <property type="match status" value="1"/>
</dbReference>
<dbReference type="PANTHER" id="PTHR34605:SF4">
    <property type="entry name" value="DNA ADENINE METHYLTRANSFERASE"/>
    <property type="match status" value="1"/>
</dbReference>
<dbReference type="GO" id="GO:0015074">
    <property type="term" value="P:DNA integration"/>
    <property type="evidence" value="ECO:0007669"/>
    <property type="project" value="InterPro"/>
</dbReference>
<evidence type="ECO:0000256" key="1">
    <source>
        <dbReference type="ARBA" id="ARBA00023125"/>
    </source>
</evidence>
<evidence type="ECO:0000313" key="5">
    <source>
        <dbReference type="Proteomes" id="UP000035083"/>
    </source>
</evidence>
<protein>
    <submittedName>
        <fullName evidence="4">Putative integrase</fullName>
    </submittedName>
</protein>
<organism evidence="4 5">
    <name type="scientific">Gordonia sihwensis NBRC 108236</name>
    <dbReference type="NCBI Taxonomy" id="1223544"/>
    <lineage>
        <taxon>Bacteria</taxon>
        <taxon>Bacillati</taxon>
        <taxon>Actinomycetota</taxon>
        <taxon>Actinomycetes</taxon>
        <taxon>Mycobacteriales</taxon>
        <taxon>Gordoniaceae</taxon>
        <taxon>Gordonia</taxon>
    </lineage>
</organism>
<name>L7LPB8_9ACTN</name>
<accession>L7LPB8</accession>
<reference evidence="4 5" key="1">
    <citation type="submission" date="2012-12" db="EMBL/GenBank/DDBJ databases">
        <title>Whole genome shotgun sequence of Gordonia sihwensis NBRC 108236.</title>
        <authorList>
            <person name="Yoshida I."/>
            <person name="Hosoyama A."/>
            <person name="Tsuchikane K."/>
            <person name="Ando Y."/>
            <person name="Baba S."/>
            <person name="Ohji S."/>
            <person name="Hamada M."/>
            <person name="Tamura T."/>
            <person name="Yamazoe A."/>
            <person name="Yamazaki S."/>
            <person name="Fujita N."/>
        </authorList>
    </citation>
    <scope>NUCLEOTIDE SEQUENCE [LARGE SCALE GENOMIC DNA]</scope>
    <source>
        <strain evidence="4 5">NBRC 108236</strain>
    </source>
</reference>
<dbReference type="InterPro" id="IPR013762">
    <property type="entry name" value="Integrase-like_cat_sf"/>
</dbReference>
<dbReference type="AlphaFoldDB" id="L7LPB8"/>
<keyword evidence="2" id="KW-0233">DNA recombination</keyword>
<evidence type="ECO:0000313" key="4">
    <source>
        <dbReference type="EMBL" id="GAC62749.1"/>
    </source>
</evidence>
<feature type="domain" description="Tyr recombinase" evidence="3">
    <location>
        <begin position="155"/>
        <end position="394"/>
    </location>
</feature>
<proteinExistence type="predicted"/>
<dbReference type="InterPro" id="IPR002104">
    <property type="entry name" value="Integrase_catalytic"/>
</dbReference>
<dbReference type="SUPFAM" id="SSF56349">
    <property type="entry name" value="DNA breaking-rejoining enzymes"/>
    <property type="match status" value="1"/>
</dbReference>
<gene>
    <name evidence="4" type="ORF">GSI01S_42_00070</name>
</gene>
<dbReference type="GO" id="GO:0006310">
    <property type="term" value="P:DNA recombination"/>
    <property type="evidence" value="ECO:0007669"/>
    <property type="project" value="UniProtKB-KW"/>
</dbReference>
<dbReference type="EMBL" id="BANU01000042">
    <property type="protein sequence ID" value="GAC62749.1"/>
    <property type="molecule type" value="Genomic_DNA"/>
</dbReference>
<comment type="caution">
    <text evidence="4">The sequence shown here is derived from an EMBL/GenBank/DDBJ whole genome shotgun (WGS) entry which is preliminary data.</text>
</comment>
<keyword evidence="5" id="KW-1185">Reference proteome</keyword>
<dbReference type="CDD" id="cd00799">
    <property type="entry name" value="INT_Cre_C"/>
    <property type="match status" value="1"/>
</dbReference>
<dbReference type="PANTHER" id="PTHR34605">
    <property type="entry name" value="PHAGE_INTEGRASE DOMAIN-CONTAINING PROTEIN"/>
    <property type="match status" value="1"/>
</dbReference>
<keyword evidence="1" id="KW-0238">DNA-binding</keyword>
<dbReference type="InterPro" id="IPR052925">
    <property type="entry name" value="Phage_Integrase-like_Recomb"/>
</dbReference>
<dbReference type="eggNOG" id="COG0582">
    <property type="taxonomic scope" value="Bacteria"/>
</dbReference>
<dbReference type="Pfam" id="PF00589">
    <property type="entry name" value="Phage_integrase"/>
    <property type="match status" value="1"/>
</dbReference>
<dbReference type="InterPro" id="IPR010998">
    <property type="entry name" value="Integrase_recombinase_N"/>
</dbReference>
<evidence type="ECO:0000256" key="2">
    <source>
        <dbReference type="ARBA" id="ARBA00023172"/>
    </source>
</evidence>
<evidence type="ECO:0000259" key="3">
    <source>
        <dbReference type="PROSITE" id="PS51898"/>
    </source>
</evidence>
<dbReference type="PROSITE" id="PS51898">
    <property type="entry name" value="TYR_RECOMBINASE"/>
    <property type="match status" value="1"/>
</dbReference>
<dbReference type="GO" id="GO:0003677">
    <property type="term" value="F:DNA binding"/>
    <property type="evidence" value="ECO:0007669"/>
    <property type="project" value="UniProtKB-KW"/>
</dbReference>
<dbReference type="Gene3D" id="1.10.150.130">
    <property type="match status" value="1"/>
</dbReference>
<dbReference type="Proteomes" id="UP000035083">
    <property type="component" value="Unassembled WGS sequence"/>
</dbReference>
<sequence length="398" mass="42520">MSELPATVLSMTERQPADGPNTVPAVVSCGAAVFPDLTPEVAARIERSMAASRSAGTRRAYSSAWRGFETWCTATGHAALPAHPAVVAAYLVAAADTLTVDGTRAYAPATFGKWIAAIADRHRSAGYDNPCGHEMVKATLAGVRRDYASAGERPRNPRAPLLTSDITTIVDHARRSAVGWASEVLERRDTALLLMGFTGAFRRSELVALECRDVRRDRLDGAHVQIRKSKTDQAGTGAVKALPFTNRHESCPVCAWVRWLQLVAAFDTGGRVAVIRLLSRATPFDSHVCRGALPAADKSSPLFRSVRKNGNLSDTALSGAAVHAAIRRRAARAGFDPETVTQLGGHSLRAGFVTQAFRNGADAHAIMRQTGHTTPGMVEIYAREHAPMLGNAVTDLGL</sequence>